<dbReference type="InterPro" id="IPR001510">
    <property type="entry name" value="Znf_PARP"/>
</dbReference>
<dbReference type="Gene3D" id="3.40.50.10190">
    <property type="entry name" value="BRCT domain"/>
    <property type="match status" value="1"/>
</dbReference>
<comment type="caution">
    <text evidence="8">The sequence shown here is derived from an EMBL/GenBank/DDBJ whole genome shotgun (WGS) entry which is preliminary data.</text>
</comment>
<comment type="subcellular location">
    <subcellularLocation>
        <location evidence="1">Nucleus</location>
    </subcellularLocation>
</comment>
<keyword evidence="4" id="KW-0862">Zinc</keyword>
<evidence type="ECO:0000259" key="7">
    <source>
        <dbReference type="SMART" id="SM01336"/>
    </source>
</evidence>
<feature type="region of interest" description="Disordered" evidence="6">
    <location>
        <begin position="111"/>
        <end position="130"/>
    </location>
</feature>
<dbReference type="SUPFAM" id="SSF52113">
    <property type="entry name" value="BRCT domain"/>
    <property type="match status" value="1"/>
</dbReference>
<keyword evidence="9" id="KW-1185">Reference proteome</keyword>
<evidence type="ECO:0000256" key="5">
    <source>
        <dbReference type="ARBA" id="ARBA00023242"/>
    </source>
</evidence>
<dbReference type="InterPro" id="IPR036957">
    <property type="entry name" value="Znf_PARP_sf"/>
</dbReference>
<evidence type="ECO:0000256" key="3">
    <source>
        <dbReference type="ARBA" id="ARBA00022771"/>
    </source>
</evidence>
<feature type="compositionally biased region" description="Basic and acidic residues" evidence="6">
    <location>
        <begin position="404"/>
        <end position="423"/>
    </location>
</feature>
<keyword evidence="3" id="KW-0863">Zinc-finger</keyword>
<dbReference type="GeneID" id="92042238"/>
<dbReference type="InterPro" id="IPR036420">
    <property type="entry name" value="BRCT_dom_sf"/>
</dbReference>
<dbReference type="SMART" id="SM01336">
    <property type="entry name" value="zf-PARP"/>
    <property type="match status" value="1"/>
</dbReference>
<dbReference type="Pfam" id="PF00645">
    <property type="entry name" value="zf-PARP"/>
    <property type="match status" value="1"/>
</dbReference>
<organism evidence="8 9">
    <name type="scientific">Apiospora hydei</name>
    <dbReference type="NCBI Taxonomy" id="1337664"/>
    <lineage>
        <taxon>Eukaryota</taxon>
        <taxon>Fungi</taxon>
        <taxon>Dikarya</taxon>
        <taxon>Ascomycota</taxon>
        <taxon>Pezizomycotina</taxon>
        <taxon>Sordariomycetes</taxon>
        <taxon>Xylariomycetidae</taxon>
        <taxon>Amphisphaeriales</taxon>
        <taxon>Apiosporaceae</taxon>
        <taxon>Apiospora</taxon>
    </lineage>
</organism>
<keyword evidence="2" id="KW-0479">Metal-binding</keyword>
<evidence type="ECO:0000256" key="1">
    <source>
        <dbReference type="ARBA" id="ARBA00004123"/>
    </source>
</evidence>
<reference evidence="8 9" key="1">
    <citation type="submission" date="2023-01" db="EMBL/GenBank/DDBJ databases">
        <title>Analysis of 21 Apiospora genomes using comparative genomics revels a genus with tremendous synthesis potential of carbohydrate active enzymes and secondary metabolites.</title>
        <authorList>
            <person name="Sorensen T."/>
        </authorList>
    </citation>
    <scope>NUCLEOTIDE SEQUENCE [LARGE SCALE GENOMIC DNA]</scope>
    <source>
        <strain evidence="8 9">CBS 114990</strain>
    </source>
</reference>
<feature type="region of interest" description="Disordered" evidence="6">
    <location>
        <begin position="238"/>
        <end position="259"/>
    </location>
</feature>
<dbReference type="Gene3D" id="3.30.1740.10">
    <property type="entry name" value="Zinc finger, PARP-type"/>
    <property type="match status" value="1"/>
</dbReference>
<dbReference type="Proteomes" id="UP001433268">
    <property type="component" value="Unassembled WGS sequence"/>
</dbReference>
<evidence type="ECO:0000256" key="2">
    <source>
        <dbReference type="ARBA" id="ARBA00022723"/>
    </source>
</evidence>
<proteinExistence type="predicted"/>
<evidence type="ECO:0000313" key="8">
    <source>
        <dbReference type="EMBL" id="KAK8089902.1"/>
    </source>
</evidence>
<evidence type="ECO:0000256" key="4">
    <source>
        <dbReference type="ARBA" id="ARBA00022833"/>
    </source>
</evidence>
<feature type="domain" description="PARP-type" evidence="7">
    <location>
        <begin position="6"/>
        <end position="102"/>
    </location>
</feature>
<accession>A0ABR1X3C1</accession>
<keyword evidence="5" id="KW-0539">Nucleus</keyword>
<dbReference type="EMBL" id="JAQQWN010000004">
    <property type="protein sequence ID" value="KAK8089902.1"/>
    <property type="molecule type" value="Genomic_DNA"/>
</dbReference>
<evidence type="ECO:0000256" key="6">
    <source>
        <dbReference type="SAM" id="MobiDB-lite"/>
    </source>
</evidence>
<name>A0ABR1X3C1_9PEZI</name>
<dbReference type="RefSeq" id="XP_066672796.1">
    <property type="nucleotide sequence ID" value="XM_066809178.1"/>
</dbReference>
<gene>
    <name evidence="8" type="ORF">PG997_004863</name>
</gene>
<feature type="region of interest" description="Disordered" evidence="6">
    <location>
        <begin position="352"/>
        <end position="453"/>
    </location>
</feature>
<evidence type="ECO:0000313" key="9">
    <source>
        <dbReference type="Proteomes" id="UP001433268"/>
    </source>
</evidence>
<sequence>MSYRVELAPTGWTVCQDSQCQRFEYNILQGALRFGTWVDLPFMCCGQWKWKHWGCVSGRQLQNLQAAIYNSDGDVYDWARIEGFNELAEFPELQARVRRVVAQGHIDDEDFNGEPMCNTPGRTGIRRRGTITPSPIKVGPIIIPVVPVPIALARDQVSTKPTFVITGIFSATTQDEAEAMVLSIGGVVESNPSENTSYTVVGMRPAPWKVACFGTHGTKILSEQEFLEFIIQRGDVKQEDRTSATRPTVKTEMGDSKSGIKKEETVDNVRIARVKKEEVTENSWESSGKGGRNIAVKQQESSIMLVSTNAKADDTGDGSPAVKPEKMVIVKEEEADEVVFLTAVTLNTRKRTHVDDDEDEKGSLASKRVGGRIGNRSARIQQSPATDGLISQADRTRGNAFHALGDDEVRHESHGTPRGKDGSRWSGPGSKITRATATVVGLRRSTRNKAPPT</sequence>
<dbReference type="SUPFAM" id="SSF57716">
    <property type="entry name" value="Glucocorticoid receptor-like (DNA-binding domain)"/>
    <property type="match status" value="1"/>
</dbReference>
<protein>
    <recommendedName>
        <fullName evidence="7">PARP-type domain-containing protein</fullName>
    </recommendedName>
</protein>